<gene>
    <name evidence="2" type="ORF">IU470_06950</name>
</gene>
<dbReference type="Gene3D" id="1.10.260.40">
    <property type="entry name" value="lambda repressor-like DNA-binding domains"/>
    <property type="match status" value="1"/>
</dbReference>
<feature type="domain" description="HTH cro/C1-type" evidence="1">
    <location>
        <begin position="52"/>
        <end position="109"/>
    </location>
</feature>
<dbReference type="PROSITE" id="PS50943">
    <property type="entry name" value="HTH_CROC1"/>
    <property type="match status" value="1"/>
</dbReference>
<dbReference type="Proteomes" id="UP000807309">
    <property type="component" value="Unassembled WGS sequence"/>
</dbReference>
<sequence>MDDPTDIHRFAHQSIHFLRESHPLSGVLASTRGVTVAKARGNIPRRRLGRYLRDLRQQSNLTLADAAKRIGRGAGTLQRLETGDGGKIVIADIENLCELYGAQSMLDGLKGLAQQANAPAWWHEYSDLFTKGFDLYVDLEATAETLMVYRPDIISGLFQTTEYARTLDRNYFPDDSPAEIERRVQLRVQRQRLITRKLSPAQVDLIVDEGVLRRVVGGAKTMSGQLLHLASLPPTVTVRVLPSAVGFPLGVSPGPFTVMDFGKDNRGYPIEPTVVYVEAYTGAMYYERADIVRRYRAAHRVLRQVALDESRSKNLLRQVAKEYAP</sequence>
<reference evidence="2 3" key="1">
    <citation type="submission" date="2020-10" db="EMBL/GenBank/DDBJ databases">
        <title>Identification of Nocardia species via Next-generation sequencing and recognition of intraspecies genetic diversity.</title>
        <authorList>
            <person name="Li P."/>
            <person name="Li P."/>
            <person name="Lu B."/>
        </authorList>
    </citation>
    <scope>NUCLEOTIDE SEQUENCE [LARGE SCALE GENOMIC DNA]</scope>
    <source>
        <strain evidence="2 3">N-11</strain>
    </source>
</reference>
<proteinExistence type="predicted"/>
<dbReference type="EMBL" id="JADLRE010000004">
    <property type="protein sequence ID" value="MBF6224845.1"/>
    <property type="molecule type" value="Genomic_DNA"/>
</dbReference>
<name>A0ABS0C385_9NOCA</name>
<evidence type="ECO:0000259" key="1">
    <source>
        <dbReference type="PROSITE" id="PS50943"/>
    </source>
</evidence>
<dbReference type="SUPFAM" id="SSF47413">
    <property type="entry name" value="lambda repressor-like DNA-binding domains"/>
    <property type="match status" value="1"/>
</dbReference>
<dbReference type="Pfam" id="PF13560">
    <property type="entry name" value="HTH_31"/>
    <property type="match status" value="1"/>
</dbReference>
<organism evidence="2 3">
    <name type="scientific">Nocardia abscessus</name>
    <dbReference type="NCBI Taxonomy" id="120957"/>
    <lineage>
        <taxon>Bacteria</taxon>
        <taxon>Bacillati</taxon>
        <taxon>Actinomycetota</taxon>
        <taxon>Actinomycetes</taxon>
        <taxon>Mycobacteriales</taxon>
        <taxon>Nocardiaceae</taxon>
        <taxon>Nocardia</taxon>
    </lineage>
</organism>
<keyword evidence="3" id="KW-1185">Reference proteome</keyword>
<comment type="caution">
    <text evidence="2">The sequence shown here is derived from an EMBL/GenBank/DDBJ whole genome shotgun (WGS) entry which is preliminary data.</text>
</comment>
<dbReference type="CDD" id="cd00093">
    <property type="entry name" value="HTH_XRE"/>
    <property type="match status" value="1"/>
</dbReference>
<evidence type="ECO:0000313" key="2">
    <source>
        <dbReference type="EMBL" id="MBF6224845.1"/>
    </source>
</evidence>
<dbReference type="Pfam" id="PF19054">
    <property type="entry name" value="DUF5753"/>
    <property type="match status" value="1"/>
</dbReference>
<dbReference type="InterPro" id="IPR010982">
    <property type="entry name" value="Lambda_DNA-bd_dom_sf"/>
</dbReference>
<evidence type="ECO:0000313" key="3">
    <source>
        <dbReference type="Proteomes" id="UP000807309"/>
    </source>
</evidence>
<dbReference type="RefSeq" id="WP_195032149.1">
    <property type="nucleotide sequence ID" value="NZ_JADLRE010000004.1"/>
</dbReference>
<dbReference type="InterPro" id="IPR001387">
    <property type="entry name" value="Cro/C1-type_HTH"/>
</dbReference>
<protein>
    <submittedName>
        <fullName evidence="2">Helix-turn-helix domain-containing protein</fullName>
    </submittedName>
</protein>
<accession>A0ABS0C385</accession>
<dbReference type="InterPro" id="IPR043917">
    <property type="entry name" value="DUF5753"/>
</dbReference>